<proteinExistence type="predicted"/>
<name>A0ABQ6PI26_9BACT</name>
<dbReference type="Proteomes" id="UP001338309">
    <property type="component" value="Unassembled WGS sequence"/>
</dbReference>
<evidence type="ECO:0000313" key="1">
    <source>
        <dbReference type="EMBL" id="GMQ27559.1"/>
    </source>
</evidence>
<protein>
    <submittedName>
        <fullName evidence="1">Uncharacterized protein</fullName>
    </submittedName>
</protein>
<accession>A0ABQ6PI26</accession>
<comment type="caution">
    <text evidence="1">The sequence shown here is derived from an EMBL/GenBank/DDBJ whole genome shotgun (WGS) entry which is preliminary data.</text>
</comment>
<organism evidence="1 2">
    <name type="scientific">Algoriphagus confluentis</name>
    <dbReference type="NCBI Taxonomy" id="1697556"/>
    <lineage>
        <taxon>Bacteria</taxon>
        <taxon>Pseudomonadati</taxon>
        <taxon>Bacteroidota</taxon>
        <taxon>Cytophagia</taxon>
        <taxon>Cytophagales</taxon>
        <taxon>Cyclobacteriaceae</taxon>
        <taxon>Algoriphagus</taxon>
    </lineage>
</organism>
<evidence type="ECO:0000313" key="2">
    <source>
        <dbReference type="Proteomes" id="UP001338309"/>
    </source>
</evidence>
<reference evidence="1 2" key="1">
    <citation type="submission" date="2023-08" db="EMBL/GenBank/DDBJ databases">
        <title>Draft genome sequence of Algoriphagus confluentis.</title>
        <authorList>
            <person name="Takatani N."/>
            <person name="Hosokawa M."/>
            <person name="Sawabe T."/>
        </authorList>
    </citation>
    <scope>NUCLEOTIDE SEQUENCE [LARGE SCALE GENOMIC DNA]</scope>
    <source>
        <strain evidence="1 2">NBRC 111222</strain>
    </source>
</reference>
<dbReference type="EMBL" id="BTPD01000001">
    <property type="protein sequence ID" value="GMQ27559.1"/>
    <property type="molecule type" value="Genomic_DNA"/>
</dbReference>
<dbReference type="RefSeq" id="WP_338222370.1">
    <property type="nucleotide sequence ID" value="NZ_BTPD01000001.1"/>
</dbReference>
<gene>
    <name evidence="1" type="ORF">Aconfl_02010</name>
</gene>
<sequence>MEAEAIVNEPVTPYVKKSWFATGLAIDINSNVIRIDESTMYVKPNSLNMEFLKPHNQKSKVSALRGKMKKLTEEQIDRRIEELRSEWKGDF</sequence>
<keyword evidence="2" id="KW-1185">Reference proteome</keyword>